<gene>
    <name evidence="3" type="primary">clpS</name>
    <name evidence="3" type="ORF">H8R10_01645</name>
</gene>
<dbReference type="Proteomes" id="UP000627538">
    <property type="component" value="Unassembled WGS sequence"/>
</dbReference>
<dbReference type="GO" id="GO:0006508">
    <property type="term" value="P:proteolysis"/>
    <property type="evidence" value="ECO:0007669"/>
    <property type="project" value="UniProtKB-KW"/>
</dbReference>
<feature type="region of interest" description="Disordered" evidence="1">
    <location>
        <begin position="1"/>
        <end position="21"/>
    </location>
</feature>
<dbReference type="EMBL" id="JACRUO010000001">
    <property type="protein sequence ID" value="MBD3688941.1"/>
    <property type="molecule type" value="Genomic_DNA"/>
</dbReference>
<dbReference type="SUPFAM" id="SSF54736">
    <property type="entry name" value="ClpS-like"/>
    <property type="match status" value="1"/>
</dbReference>
<reference evidence="3 4" key="1">
    <citation type="submission" date="2020-08" db="EMBL/GenBank/DDBJ databases">
        <title>Winkia gen. nov., sp. nov., isolated from faeces of the Anser albifrons in China.</title>
        <authorList>
            <person name="Liu Q."/>
        </authorList>
    </citation>
    <scope>NUCLEOTIDE SEQUENCE [LARGE SCALE GENOMIC DNA]</scope>
    <source>
        <strain evidence="3 4">C62</strain>
    </source>
</reference>
<dbReference type="GO" id="GO:0008233">
    <property type="term" value="F:peptidase activity"/>
    <property type="evidence" value="ECO:0007669"/>
    <property type="project" value="UniProtKB-KW"/>
</dbReference>
<evidence type="ECO:0000259" key="2">
    <source>
        <dbReference type="Pfam" id="PF02617"/>
    </source>
</evidence>
<keyword evidence="3" id="KW-0645">Protease</keyword>
<dbReference type="GO" id="GO:0030163">
    <property type="term" value="P:protein catabolic process"/>
    <property type="evidence" value="ECO:0007669"/>
    <property type="project" value="InterPro"/>
</dbReference>
<accession>A0A8I0KN61</accession>
<feature type="domain" description="Adaptor protein ClpS core" evidence="2">
    <location>
        <begin position="29"/>
        <end position="96"/>
    </location>
</feature>
<organism evidence="3 4">
    <name type="scientific">Nanchangia anserum</name>
    <dbReference type="NCBI Taxonomy" id="2692125"/>
    <lineage>
        <taxon>Bacteria</taxon>
        <taxon>Bacillati</taxon>
        <taxon>Actinomycetota</taxon>
        <taxon>Actinomycetes</taxon>
        <taxon>Actinomycetales</taxon>
        <taxon>Actinomycetaceae</taxon>
        <taxon>Nanchangia</taxon>
    </lineage>
</organism>
<dbReference type="NCBIfam" id="NF000668">
    <property type="entry name" value="PRK00033.1-1"/>
    <property type="match status" value="1"/>
</dbReference>
<proteinExistence type="predicted"/>
<evidence type="ECO:0000313" key="3">
    <source>
        <dbReference type="EMBL" id="MBD3688941.1"/>
    </source>
</evidence>
<evidence type="ECO:0000313" key="4">
    <source>
        <dbReference type="Proteomes" id="UP000627538"/>
    </source>
</evidence>
<name>A0A8I0KN61_9ACTO</name>
<dbReference type="AlphaFoldDB" id="A0A8I0KN61"/>
<dbReference type="Gene3D" id="3.30.1390.10">
    <property type="match status" value="1"/>
</dbReference>
<keyword evidence="3" id="KW-0378">Hydrolase</keyword>
<dbReference type="InterPro" id="IPR003769">
    <property type="entry name" value="ClpS_core"/>
</dbReference>
<evidence type="ECO:0000256" key="1">
    <source>
        <dbReference type="SAM" id="MobiDB-lite"/>
    </source>
</evidence>
<sequence length="103" mass="11382">MPTMGLMTASSPLSATRPKIRPQGGYSGWRTVVWDDPVNLMAYVTRVFREHFGYTQAQAHALMMQVHRTGSATVSRGARERMEADVVAMHGYGLRATLEADPS</sequence>
<dbReference type="InterPro" id="IPR014719">
    <property type="entry name" value="Ribosomal_bL12_C/ClpS-like"/>
</dbReference>
<dbReference type="Pfam" id="PF02617">
    <property type="entry name" value="ClpS"/>
    <property type="match status" value="1"/>
</dbReference>
<comment type="caution">
    <text evidence="3">The sequence shown here is derived from an EMBL/GenBank/DDBJ whole genome shotgun (WGS) entry which is preliminary data.</text>
</comment>
<keyword evidence="4" id="KW-1185">Reference proteome</keyword>
<protein>
    <submittedName>
        <fullName evidence="3">ATP-dependent Clp protease adapter ClpS</fullName>
    </submittedName>
</protein>